<gene>
    <name evidence="2" type="primary">LOC104595381</name>
</gene>
<dbReference type="InterPro" id="IPR036392">
    <property type="entry name" value="PLAT/LH2_dom_sf"/>
</dbReference>
<dbReference type="GeneID" id="104595381"/>
<dbReference type="STRING" id="4432.A0A1U7ZYU9"/>
<organism evidence="1 2">
    <name type="scientific">Nelumbo nucifera</name>
    <name type="common">Sacred lotus</name>
    <dbReference type="NCBI Taxonomy" id="4432"/>
    <lineage>
        <taxon>Eukaryota</taxon>
        <taxon>Viridiplantae</taxon>
        <taxon>Streptophyta</taxon>
        <taxon>Embryophyta</taxon>
        <taxon>Tracheophyta</taxon>
        <taxon>Spermatophyta</taxon>
        <taxon>Magnoliopsida</taxon>
        <taxon>Proteales</taxon>
        <taxon>Nelumbonaceae</taxon>
        <taxon>Nelumbo</taxon>
    </lineage>
</organism>
<keyword evidence="1" id="KW-1185">Reference proteome</keyword>
<dbReference type="OMA" id="YGFERCA"/>
<dbReference type="AlphaFoldDB" id="A0A1U7ZYU9"/>
<dbReference type="PANTHER" id="PTHR31718:SF31">
    <property type="entry name" value="OS01G0172800 PROTEIN"/>
    <property type="match status" value="1"/>
</dbReference>
<reference evidence="2" key="1">
    <citation type="submission" date="2025-08" db="UniProtKB">
        <authorList>
            <consortium name="RefSeq"/>
        </authorList>
    </citation>
    <scope>IDENTIFICATION</scope>
</reference>
<dbReference type="OrthoDB" id="817978at2759"/>
<dbReference type="RefSeq" id="XP_010254389.1">
    <property type="nucleotide sequence ID" value="XM_010256087.2"/>
</dbReference>
<sequence length="189" mass="21329">MNTYRERNYHSLQRSVLMASKVEMVKSVSFLLFSLAVFLTSSQAKSIIQQPQPSRSFSLKIQNTQSLRSCSYTVTIRTSCSSTSYTRDRISLAFGDSFGNQVYVPRLDDPSTGTFERCSTDAFKISGPCTYQICYLYLFRTGYDGLKPESVKISGSYVKTVTFYYDTFIPNGVWFGFNLCNDISTSAAM</sequence>
<dbReference type="InParanoid" id="A0A1U7ZYU9"/>
<dbReference type="PANTHER" id="PTHR31718">
    <property type="entry name" value="PLAT DOMAIN-CONTAINING PROTEIN"/>
    <property type="match status" value="1"/>
</dbReference>
<name>A0A1U7ZYU9_NELNU</name>
<dbReference type="CDD" id="cd00113">
    <property type="entry name" value="PLAT"/>
    <property type="match status" value="1"/>
</dbReference>
<dbReference type="SUPFAM" id="SSF49723">
    <property type="entry name" value="Lipase/lipooxygenase domain (PLAT/LH2 domain)"/>
    <property type="match status" value="1"/>
</dbReference>
<accession>A0A1U7ZYU9</accession>
<dbReference type="Proteomes" id="UP000189703">
    <property type="component" value="Unplaced"/>
</dbReference>
<proteinExistence type="predicted"/>
<dbReference type="InterPro" id="IPR010417">
    <property type="entry name" value="Embryo-specific_ATS3"/>
</dbReference>
<dbReference type="KEGG" id="nnu:104595381"/>
<dbReference type="Pfam" id="PF06232">
    <property type="entry name" value="ATS3"/>
    <property type="match status" value="1"/>
</dbReference>
<evidence type="ECO:0000313" key="2">
    <source>
        <dbReference type="RefSeq" id="XP_010254389.1"/>
    </source>
</evidence>
<dbReference type="Gene3D" id="2.60.60.20">
    <property type="entry name" value="PLAT/LH2 domain"/>
    <property type="match status" value="1"/>
</dbReference>
<dbReference type="FunCoup" id="A0A1U7ZYU9">
    <property type="interactions" value="104"/>
</dbReference>
<evidence type="ECO:0000313" key="1">
    <source>
        <dbReference type="Proteomes" id="UP000189703"/>
    </source>
</evidence>
<dbReference type="eggNOG" id="ENOG502S14I">
    <property type="taxonomic scope" value="Eukaryota"/>
</dbReference>
<protein>
    <submittedName>
        <fullName evidence="2">Uncharacterized protein LOC104595381</fullName>
    </submittedName>
</protein>